<feature type="compositionally biased region" description="Polar residues" evidence="1">
    <location>
        <begin position="32"/>
        <end position="45"/>
    </location>
</feature>
<evidence type="ECO:0000256" key="1">
    <source>
        <dbReference type="SAM" id="MobiDB-lite"/>
    </source>
</evidence>
<reference evidence="4" key="1">
    <citation type="journal article" date="2019" name="Int. J. Syst. Evol. Microbiol.">
        <title>The Global Catalogue of Microorganisms (GCM) 10K type strain sequencing project: providing services to taxonomists for standard genome sequencing and annotation.</title>
        <authorList>
            <consortium name="The Broad Institute Genomics Platform"/>
            <consortium name="The Broad Institute Genome Sequencing Center for Infectious Disease"/>
            <person name="Wu L."/>
            <person name="Ma J."/>
        </authorList>
    </citation>
    <scope>NUCLEOTIDE SEQUENCE [LARGE SCALE GENOMIC DNA]</scope>
    <source>
        <strain evidence="4">JCM 30346</strain>
    </source>
</reference>
<protein>
    <submittedName>
        <fullName evidence="3">Uncharacterized protein</fullName>
    </submittedName>
</protein>
<evidence type="ECO:0000313" key="4">
    <source>
        <dbReference type="Proteomes" id="UP001596137"/>
    </source>
</evidence>
<keyword evidence="2" id="KW-0732">Signal</keyword>
<gene>
    <name evidence="3" type="ORF">ACFP1K_38895</name>
</gene>
<evidence type="ECO:0000256" key="2">
    <source>
        <dbReference type="SAM" id="SignalP"/>
    </source>
</evidence>
<feature type="signal peptide" evidence="2">
    <location>
        <begin position="1"/>
        <end position="31"/>
    </location>
</feature>
<comment type="caution">
    <text evidence="3">The sequence shown here is derived from an EMBL/GenBank/DDBJ whole genome shotgun (WGS) entry which is preliminary data.</text>
</comment>
<dbReference type="EMBL" id="JBHSRF010000120">
    <property type="protein sequence ID" value="MFC6087187.1"/>
    <property type="molecule type" value="Genomic_DNA"/>
</dbReference>
<dbReference type="Proteomes" id="UP001596137">
    <property type="component" value="Unassembled WGS sequence"/>
</dbReference>
<organism evidence="3 4">
    <name type="scientific">Sphaerisporangium aureirubrum</name>
    <dbReference type="NCBI Taxonomy" id="1544736"/>
    <lineage>
        <taxon>Bacteria</taxon>
        <taxon>Bacillati</taxon>
        <taxon>Actinomycetota</taxon>
        <taxon>Actinomycetes</taxon>
        <taxon>Streptosporangiales</taxon>
        <taxon>Streptosporangiaceae</taxon>
        <taxon>Sphaerisporangium</taxon>
    </lineage>
</organism>
<accession>A0ABW1NXI5</accession>
<sequence>MMDTAKAFAVRITVVLIIAAGGMALNAAASADTTPTKSTQQSASTPVFLPGQPAKLHGNTPWG</sequence>
<feature type="chain" id="PRO_5047029333" evidence="2">
    <location>
        <begin position="32"/>
        <end position="63"/>
    </location>
</feature>
<name>A0ABW1NXI5_9ACTN</name>
<feature type="region of interest" description="Disordered" evidence="1">
    <location>
        <begin position="29"/>
        <end position="63"/>
    </location>
</feature>
<keyword evidence="4" id="KW-1185">Reference proteome</keyword>
<proteinExistence type="predicted"/>
<evidence type="ECO:0000313" key="3">
    <source>
        <dbReference type="EMBL" id="MFC6087187.1"/>
    </source>
</evidence>
<dbReference type="RefSeq" id="WP_380763199.1">
    <property type="nucleotide sequence ID" value="NZ_JBHSRF010000120.1"/>
</dbReference>